<keyword evidence="1" id="KW-0472">Membrane</keyword>
<keyword evidence="3" id="KW-1185">Reference proteome</keyword>
<protein>
    <submittedName>
        <fullName evidence="2">Uncharacterized protein</fullName>
    </submittedName>
</protein>
<sequence>MCKIKYPTLDLFIYNRADDSSNEQDYWLKLSEQLKQKGFSIKPNHEDRQRLDFWKSSTAVDGSYSLANFDDTNCLRYSCSVDRQVELSGIEHTLTQIKDLALLPKIGNLAPGRLSENDYLGQTWMISGWTVPANNPILEVNAHQAYKALIPQGHQYQNLGELLGATVYEMWRGEGCWDKIEKDSHVIVVFYPDEDKFKEASKSYNTWKYLFYCRHKILWAYEQGRELKLRLLEQYKHSLIDEKSLESLSNKELQDLKRELQKNIKTVFDSIQNINLLKIQQHTVEVNEHNYEKQRQAIFPNMKFLEDFSNTVKDKYQVQLKQDYDTLNSAVAILENLTATIRGMVEIEQAQLDKEQAQRDRNIETSIPILGIGLATSQIASSVIVAQQTPPKDIPFYQTQAFWYSIGTGAIASLVFWIILTKILPRLCHKFSRVKLGIFRK</sequence>
<dbReference type="Proteomes" id="UP000076925">
    <property type="component" value="Unassembled WGS sequence"/>
</dbReference>
<dbReference type="OrthoDB" id="447521at2"/>
<proteinExistence type="predicted"/>
<dbReference type="RefSeq" id="WP_017749820.1">
    <property type="nucleotide sequence ID" value="NZ_KQ976354.1"/>
</dbReference>
<evidence type="ECO:0000256" key="1">
    <source>
        <dbReference type="SAM" id="Phobius"/>
    </source>
</evidence>
<dbReference type="AlphaFoldDB" id="A0A139X2H1"/>
<feature type="transmembrane region" description="Helical" evidence="1">
    <location>
        <begin position="401"/>
        <end position="420"/>
    </location>
</feature>
<keyword evidence="1" id="KW-0812">Transmembrane</keyword>
<evidence type="ECO:0000313" key="3">
    <source>
        <dbReference type="Proteomes" id="UP000076925"/>
    </source>
</evidence>
<dbReference type="EMBL" id="ANNX02000036">
    <property type="protein sequence ID" value="KYC38895.1"/>
    <property type="molecule type" value="Genomic_DNA"/>
</dbReference>
<name>A0A139X2H1_9CYAN</name>
<evidence type="ECO:0000313" key="2">
    <source>
        <dbReference type="EMBL" id="KYC38895.1"/>
    </source>
</evidence>
<gene>
    <name evidence="2" type="ORF">WA1_33320</name>
</gene>
<reference evidence="2 3" key="1">
    <citation type="journal article" date="2013" name="Genome Biol. Evol.">
        <title>Genomes of Stigonematalean cyanobacteria (subsection V) and the evolution of oxygenic photosynthesis from prokaryotes to plastids.</title>
        <authorList>
            <person name="Dagan T."/>
            <person name="Roettger M."/>
            <person name="Stucken K."/>
            <person name="Landan G."/>
            <person name="Koch R."/>
            <person name="Major P."/>
            <person name="Gould S.B."/>
            <person name="Goremykin V.V."/>
            <person name="Rippka R."/>
            <person name="Tandeau de Marsac N."/>
            <person name="Gugger M."/>
            <person name="Lockhart P.J."/>
            <person name="Allen J.F."/>
            <person name="Brune I."/>
            <person name="Maus I."/>
            <person name="Puhler A."/>
            <person name="Martin W.F."/>
        </authorList>
    </citation>
    <scope>NUCLEOTIDE SEQUENCE [LARGE SCALE GENOMIC DNA]</scope>
    <source>
        <strain evidence="2 3">PCC 7110</strain>
    </source>
</reference>
<dbReference type="STRING" id="128403.WA1_33320"/>
<keyword evidence="1" id="KW-1133">Transmembrane helix</keyword>
<organism evidence="2 3">
    <name type="scientific">Scytonema hofmannii PCC 7110</name>
    <dbReference type="NCBI Taxonomy" id="128403"/>
    <lineage>
        <taxon>Bacteria</taxon>
        <taxon>Bacillati</taxon>
        <taxon>Cyanobacteriota</taxon>
        <taxon>Cyanophyceae</taxon>
        <taxon>Nostocales</taxon>
        <taxon>Scytonemataceae</taxon>
        <taxon>Scytonema</taxon>
    </lineage>
</organism>
<accession>A0A139X2H1</accession>
<comment type="caution">
    <text evidence="2">The sequence shown here is derived from an EMBL/GenBank/DDBJ whole genome shotgun (WGS) entry which is preliminary data.</text>
</comment>